<sequence length="439" mass="46861">MATSRRNKAVALLATASVASIALAACGGAADKAADKPAESGEAITIEYLHRLPDGEGMVKVEEIAKRWNDEHPNVQVKTTKFDGKSADMFLKLENDVKAGTAPCLAQLGYGEIPEAFVKGMVEDVTAEAEKYKENFSGAYGQMSVGGTVVGLPQDTGPLVYYYDEAEFKALGIEVPKTIDELKAAAKKAAEQGKFIIGFEPDEAGYWLSAQAAAVGDAWYSAADGKWKVNTVNRGAEVVASFWQEMLDSKAAFVSGRWAPEYEKALQDKKLVGNIGPAWEAGFFLDNVVPADKEGTWKVALLPDFGEGVKTGPDGGSGVAVMKGCAHVAEAMEFNNWFNTQTKDLATQGLIVAAKGEVVTPEKAKRQFGGQDVWAELAKANETLNPDFNYIPGYSAVVAQMTAKAEAAAKGEAKVIDIFKAAQDESVKVLKDLKLPVAE</sequence>
<dbReference type="PROSITE" id="PS51257">
    <property type="entry name" value="PROKAR_LIPOPROTEIN"/>
    <property type="match status" value="1"/>
</dbReference>
<comment type="caution">
    <text evidence="2">The sequence shown here is derived from an EMBL/GenBank/DDBJ whole genome shotgun (WGS) entry which is preliminary data.</text>
</comment>
<dbReference type="RefSeq" id="WP_006546986.1">
    <property type="nucleotide sequence ID" value="NZ_DS999544.1"/>
</dbReference>
<keyword evidence="1" id="KW-0732">Signal</keyword>
<organism evidence="2 3">
    <name type="scientific">Gleimia coleocanis DSM 15436</name>
    <dbReference type="NCBI Taxonomy" id="525245"/>
    <lineage>
        <taxon>Bacteria</taxon>
        <taxon>Bacillati</taxon>
        <taxon>Actinomycetota</taxon>
        <taxon>Actinomycetes</taxon>
        <taxon>Actinomycetales</taxon>
        <taxon>Actinomycetaceae</taxon>
        <taxon>Gleimia</taxon>
    </lineage>
</organism>
<dbReference type="Proteomes" id="UP000010301">
    <property type="component" value="Unassembled WGS sequence"/>
</dbReference>
<evidence type="ECO:0000313" key="2">
    <source>
        <dbReference type="EMBL" id="EEH63288.1"/>
    </source>
</evidence>
<feature type="chain" id="PRO_5002902261" evidence="1">
    <location>
        <begin position="25"/>
        <end position="439"/>
    </location>
</feature>
<feature type="signal peptide" evidence="1">
    <location>
        <begin position="1"/>
        <end position="24"/>
    </location>
</feature>
<dbReference type="InterPro" id="IPR006059">
    <property type="entry name" value="SBP"/>
</dbReference>
<gene>
    <name evidence="2" type="ORF">HMPREF0044_1527</name>
</gene>
<dbReference type="EMBL" id="ACFG01000037">
    <property type="protein sequence ID" value="EEH63288.1"/>
    <property type="molecule type" value="Genomic_DNA"/>
</dbReference>
<dbReference type="HOGENOM" id="CLU_031285_2_0_11"/>
<dbReference type="AlphaFoldDB" id="C0W274"/>
<accession>C0W274</accession>
<name>C0W274_9ACTO</name>
<dbReference type="Gene3D" id="3.40.190.10">
    <property type="entry name" value="Periplasmic binding protein-like II"/>
    <property type="match status" value="1"/>
</dbReference>
<dbReference type="PANTHER" id="PTHR43649">
    <property type="entry name" value="ARABINOSE-BINDING PROTEIN-RELATED"/>
    <property type="match status" value="1"/>
</dbReference>
<reference evidence="2 3" key="1">
    <citation type="submission" date="2009-01" db="EMBL/GenBank/DDBJ databases">
        <authorList>
            <person name="Qin X."/>
            <person name="Bachman B."/>
            <person name="Battles P."/>
            <person name="Bell A."/>
            <person name="Bess C."/>
            <person name="Bickham C."/>
            <person name="Chaboub L."/>
            <person name="Chen D."/>
            <person name="Coyle M."/>
            <person name="Deiros D.R."/>
            <person name="Dinh H."/>
            <person name="Forbes L."/>
            <person name="Fowler G."/>
            <person name="Francisco L."/>
            <person name="Fu Q."/>
            <person name="Gubbala S."/>
            <person name="Hale W."/>
            <person name="Han Y."/>
            <person name="Hemphill L."/>
            <person name="Highlander S.K."/>
            <person name="Hirani K."/>
            <person name="Hogues M."/>
            <person name="Jackson L."/>
            <person name="Jakkamsetti A."/>
            <person name="Javaid M."/>
            <person name="Jiang H."/>
            <person name="Korchina V."/>
            <person name="Kovar C."/>
            <person name="Lara F."/>
            <person name="Lee S."/>
            <person name="Mata R."/>
            <person name="Mathew T."/>
            <person name="Moen C."/>
            <person name="Morales K."/>
            <person name="Munidasa M."/>
            <person name="Nazareth L."/>
            <person name="Ngo R."/>
            <person name="Nguyen L."/>
            <person name="Okwuonu G."/>
            <person name="Ongeri F."/>
            <person name="Patil S."/>
            <person name="Petrosino J."/>
            <person name="Pham C."/>
            <person name="Pham P."/>
            <person name="Pu L.-L."/>
            <person name="Puazo M."/>
            <person name="Raj R."/>
            <person name="Reid J."/>
            <person name="Rouhana J."/>
            <person name="Saada N."/>
            <person name="Shang Y."/>
            <person name="Simmons D."/>
            <person name="Thornton R."/>
            <person name="Warren J."/>
            <person name="Weissenberger G."/>
            <person name="Zhang J."/>
            <person name="Zhang L."/>
            <person name="Zhou C."/>
            <person name="Zhu D."/>
            <person name="Muzny D."/>
            <person name="Worley K."/>
            <person name="Gibbs R."/>
        </authorList>
    </citation>
    <scope>NUCLEOTIDE SEQUENCE [LARGE SCALE GENOMIC DNA]</scope>
    <source>
        <strain evidence="2 3">DSM 15436</strain>
    </source>
</reference>
<dbReference type="STRING" id="525245.HMPREF0044_1527"/>
<keyword evidence="3" id="KW-1185">Reference proteome</keyword>
<dbReference type="OrthoDB" id="2515046at2"/>
<dbReference type="eggNOG" id="COG1653">
    <property type="taxonomic scope" value="Bacteria"/>
</dbReference>
<dbReference type="SUPFAM" id="SSF53850">
    <property type="entry name" value="Periplasmic binding protein-like II"/>
    <property type="match status" value="1"/>
</dbReference>
<proteinExistence type="predicted"/>
<dbReference type="PANTHER" id="PTHR43649:SF12">
    <property type="entry name" value="DIACETYLCHITOBIOSE BINDING PROTEIN DASA"/>
    <property type="match status" value="1"/>
</dbReference>
<evidence type="ECO:0000313" key="3">
    <source>
        <dbReference type="Proteomes" id="UP000010301"/>
    </source>
</evidence>
<evidence type="ECO:0000256" key="1">
    <source>
        <dbReference type="SAM" id="SignalP"/>
    </source>
</evidence>
<dbReference type="Pfam" id="PF01547">
    <property type="entry name" value="SBP_bac_1"/>
    <property type="match status" value="1"/>
</dbReference>
<dbReference type="InterPro" id="IPR050490">
    <property type="entry name" value="Bact_solute-bd_prot1"/>
</dbReference>
<protein>
    <submittedName>
        <fullName evidence="2">ABC transporter, solute-binding protein</fullName>
    </submittedName>
</protein>